<evidence type="ECO:0000256" key="2">
    <source>
        <dbReference type="ARBA" id="ARBA00021549"/>
    </source>
</evidence>
<keyword evidence="6" id="KW-0812">Transmembrane</keyword>
<evidence type="ECO:0000313" key="12">
    <source>
        <dbReference type="EMBL" id="OWR06263.1"/>
    </source>
</evidence>
<dbReference type="InterPro" id="IPR045584">
    <property type="entry name" value="Pilin-like"/>
</dbReference>
<dbReference type="Gene3D" id="3.55.40.10">
    <property type="entry name" value="minor pseudopilin epsh domain"/>
    <property type="match status" value="1"/>
</dbReference>
<keyword evidence="3" id="KW-1003">Cell membrane</keyword>
<name>A0A254NPK4_9BURK</name>
<dbReference type="GO" id="GO:0015628">
    <property type="term" value="P:protein secretion by the type II secretion system"/>
    <property type="evidence" value="ECO:0007669"/>
    <property type="project" value="InterPro"/>
</dbReference>
<dbReference type="SUPFAM" id="SSF54523">
    <property type="entry name" value="Pili subunits"/>
    <property type="match status" value="1"/>
</dbReference>
<dbReference type="EMBL" id="NISI01000001">
    <property type="protein sequence ID" value="OWR06263.1"/>
    <property type="molecule type" value="Genomic_DNA"/>
</dbReference>
<dbReference type="InterPro" id="IPR022346">
    <property type="entry name" value="T2SS_GspH"/>
</dbReference>
<evidence type="ECO:0000256" key="5">
    <source>
        <dbReference type="ARBA" id="ARBA00022519"/>
    </source>
</evidence>
<comment type="similarity">
    <text evidence="9">Belongs to the GSP H family.</text>
</comment>
<dbReference type="Pfam" id="PF12019">
    <property type="entry name" value="GspH"/>
    <property type="match status" value="1"/>
</dbReference>
<evidence type="ECO:0000256" key="10">
    <source>
        <dbReference type="ARBA" id="ARBA00030775"/>
    </source>
</evidence>
<dbReference type="Proteomes" id="UP000197446">
    <property type="component" value="Unassembled WGS sequence"/>
</dbReference>
<keyword evidence="4" id="KW-0488">Methylation</keyword>
<evidence type="ECO:0000313" key="13">
    <source>
        <dbReference type="Proteomes" id="UP000197446"/>
    </source>
</evidence>
<dbReference type="GO" id="GO:0015627">
    <property type="term" value="C:type II protein secretion system complex"/>
    <property type="evidence" value="ECO:0007669"/>
    <property type="project" value="InterPro"/>
</dbReference>
<evidence type="ECO:0000256" key="8">
    <source>
        <dbReference type="ARBA" id="ARBA00023136"/>
    </source>
</evidence>
<comment type="subcellular location">
    <subcellularLocation>
        <location evidence="1">Cell inner membrane</location>
        <topology evidence="1">Single-pass membrane protein</topology>
    </subcellularLocation>
</comment>
<feature type="domain" description="General secretion pathway GspH" evidence="11">
    <location>
        <begin position="45"/>
        <end position="182"/>
    </location>
</feature>
<gene>
    <name evidence="12" type="ORF">CDO81_06210</name>
</gene>
<evidence type="ECO:0000256" key="3">
    <source>
        <dbReference type="ARBA" id="ARBA00022475"/>
    </source>
</evidence>
<evidence type="ECO:0000256" key="1">
    <source>
        <dbReference type="ARBA" id="ARBA00004377"/>
    </source>
</evidence>
<keyword evidence="7" id="KW-1133">Transmembrane helix</keyword>
<dbReference type="Pfam" id="PF07963">
    <property type="entry name" value="N_methyl"/>
    <property type="match status" value="1"/>
</dbReference>
<evidence type="ECO:0000256" key="4">
    <source>
        <dbReference type="ARBA" id="ARBA00022481"/>
    </source>
</evidence>
<dbReference type="OrthoDB" id="5956286at2"/>
<dbReference type="PROSITE" id="PS00409">
    <property type="entry name" value="PROKAR_NTER_METHYL"/>
    <property type="match status" value="1"/>
</dbReference>
<evidence type="ECO:0000256" key="9">
    <source>
        <dbReference type="ARBA" id="ARBA00025772"/>
    </source>
</evidence>
<accession>A0A254NPK4</accession>
<evidence type="ECO:0000256" key="7">
    <source>
        <dbReference type="ARBA" id="ARBA00022989"/>
    </source>
</evidence>
<dbReference type="InterPro" id="IPR012902">
    <property type="entry name" value="N_methyl_site"/>
</dbReference>
<dbReference type="RefSeq" id="WP_088482223.1">
    <property type="nucleotide sequence ID" value="NZ_NISI01000001.1"/>
</dbReference>
<keyword evidence="8" id="KW-0472">Membrane</keyword>
<dbReference type="AlphaFoldDB" id="A0A254NPK4"/>
<keyword evidence="5" id="KW-0997">Cell inner membrane</keyword>
<dbReference type="GO" id="GO:0005886">
    <property type="term" value="C:plasma membrane"/>
    <property type="evidence" value="ECO:0007669"/>
    <property type="project" value="UniProtKB-SubCell"/>
</dbReference>
<evidence type="ECO:0000259" key="11">
    <source>
        <dbReference type="Pfam" id="PF12019"/>
    </source>
</evidence>
<keyword evidence="13" id="KW-1185">Reference proteome</keyword>
<comment type="caution">
    <text evidence="12">The sequence shown here is derived from an EMBL/GenBank/DDBJ whole genome shotgun (WGS) entry which is preliminary data.</text>
</comment>
<evidence type="ECO:0000256" key="6">
    <source>
        <dbReference type="ARBA" id="ARBA00022692"/>
    </source>
</evidence>
<sequence>MRRPAPRGVTLIELAVVVALVALLLLAIIPSASTWIRNIQIRNVATSLQTGLQKARAEAMRRNTNVRFSLVRLSDSAVMDDSCVVDDDGSSWVVSLDDPGGKCGTDVGETTAPRILDKQATGGGGKWVKVQGSDSANQPGQVVVFNGFGRPVDNTGLAQLDIDNDTSGNDFRALRIVVGTGGTIRMCEPSVNASGDPRKC</sequence>
<proteinExistence type="inferred from homology"/>
<organism evidence="12 13">
    <name type="scientific">Roseateles puraquae</name>
    <dbReference type="NCBI Taxonomy" id="431059"/>
    <lineage>
        <taxon>Bacteria</taxon>
        <taxon>Pseudomonadati</taxon>
        <taxon>Pseudomonadota</taxon>
        <taxon>Betaproteobacteria</taxon>
        <taxon>Burkholderiales</taxon>
        <taxon>Sphaerotilaceae</taxon>
        <taxon>Roseateles</taxon>
    </lineage>
</organism>
<protein>
    <recommendedName>
        <fullName evidence="2">Type II secretion system protein H</fullName>
    </recommendedName>
    <alternativeName>
        <fullName evidence="10">General secretion pathway protein H</fullName>
    </alternativeName>
</protein>
<dbReference type="NCBIfam" id="TIGR02532">
    <property type="entry name" value="IV_pilin_GFxxxE"/>
    <property type="match status" value="1"/>
</dbReference>
<reference evidence="12 13" key="1">
    <citation type="journal article" date="2007" name="Int. J. Syst. Evol. Microbiol.">
        <title>Description of Pelomonas aquatica sp. nov. and Pelomonas puraquae sp. nov., isolated from industrial and haemodialysis water.</title>
        <authorList>
            <person name="Gomila M."/>
            <person name="Bowien B."/>
            <person name="Falsen E."/>
            <person name="Moore E.R."/>
            <person name="Lalucat J."/>
        </authorList>
    </citation>
    <scope>NUCLEOTIDE SEQUENCE [LARGE SCALE GENOMIC DNA]</scope>
    <source>
        <strain evidence="12 13">CCUG 52769</strain>
    </source>
</reference>